<evidence type="ECO:0000256" key="1">
    <source>
        <dbReference type="SAM" id="Phobius"/>
    </source>
</evidence>
<evidence type="ECO:0000313" key="2">
    <source>
        <dbReference type="EMBL" id="KZM24552.1"/>
    </source>
</evidence>
<feature type="transmembrane region" description="Helical" evidence="1">
    <location>
        <begin position="155"/>
        <end position="173"/>
    </location>
</feature>
<gene>
    <name evidence="2" type="ORF">ST47_g4323</name>
</gene>
<organism evidence="2 3">
    <name type="scientific">Didymella rabiei</name>
    <name type="common">Chickpea ascochyta blight fungus</name>
    <name type="synonym">Mycosphaerella rabiei</name>
    <dbReference type="NCBI Taxonomy" id="5454"/>
    <lineage>
        <taxon>Eukaryota</taxon>
        <taxon>Fungi</taxon>
        <taxon>Dikarya</taxon>
        <taxon>Ascomycota</taxon>
        <taxon>Pezizomycotina</taxon>
        <taxon>Dothideomycetes</taxon>
        <taxon>Pleosporomycetidae</taxon>
        <taxon>Pleosporales</taxon>
        <taxon>Pleosporineae</taxon>
        <taxon>Didymellaceae</taxon>
        <taxon>Ascochyta</taxon>
    </lineage>
</organism>
<dbReference type="PANTHER" id="PTHR35394">
    <property type="entry name" value="DUF3176 DOMAIN-CONTAINING PROTEIN"/>
    <property type="match status" value="1"/>
</dbReference>
<name>A0A163FV80_DIDRA</name>
<dbReference type="EMBL" id="JYNV01000155">
    <property type="protein sequence ID" value="KZM24552.1"/>
    <property type="molecule type" value="Genomic_DNA"/>
</dbReference>
<dbReference type="Pfam" id="PF11374">
    <property type="entry name" value="DUF3176"/>
    <property type="match status" value="1"/>
</dbReference>
<comment type="caution">
    <text evidence="2">The sequence shown here is derived from an EMBL/GenBank/DDBJ whole genome shotgun (WGS) entry which is preliminary data.</text>
</comment>
<dbReference type="Proteomes" id="UP000076837">
    <property type="component" value="Unassembled WGS sequence"/>
</dbReference>
<dbReference type="STRING" id="5454.A0A163FV80"/>
<accession>A0A163FV80</accession>
<dbReference type="PANTHER" id="PTHR35394:SF5">
    <property type="entry name" value="DUF3176 DOMAIN-CONTAINING PROTEIN"/>
    <property type="match status" value="1"/>
</dbReference>
<reference evidence="2 3" key="1">
    <citation type="journal article" date="2016" name="Sci. Rep.">
        <title>Draft genome sequencing and secretome analysis of fungal phytopathogen Ascochyta rabiei provides insight into the necrotrophic effector repertoire.</title>
        <authorList>
            <person name="Verma S."/>
            <person name="Gazara R.K."/>
            <person name="Nizam S."/>
            <person name="Parween S."/>
            <person name="Chattopadhyay D."/>
            <person name="Verma P.K."/>
        </authorList>
    </citation>
    <scope>NUCLEOTIDE SEQUENCE [LARGE SCALE GENOMIC DNA]</scope>
    <source>
        <strain evidence="2 3">ArDII</strain>
    </source>
</reference>
<sequence length="616" mass="68690">MPEALTRFDPGPDIELRPLTSPKDTAKSSLRAETQPTATLYKRWMHYLREWGWEMAACLCSLIGYCGIVGLLIAFDGKTQPAWRYGITLNSAVALLSTITKGFLLVPAAACISQSIWINYAKKEHSLGILTTYDAASRGPWGALQLLWVLRSRRLACLGAALTVLAVGIGPAVQQTIVIETRSTLTRHPATIARARSYSQTLTRVHGPGKYDPETLDIIPLELSGLLYSGIYLNSRRLGTLDVVPDCPTNDCRFPRFDSLAVCSSCEDHTQMIEKSCFTSKTSWKPKSYGKNVTYCNFSLPNGLRINQSLSDASTIAASVQPRDRSSEEPDVINVSVLNASASDLNASAEAVESSLSWCVKTYEAAVVNDSLVEHEVQSQRTWTVSGLSWNMSLPGHSKSSASQFTVWRTPSFSIYNYLRQRFTFSNSRYVEWLDRFADEDSFMFSADTTSNFSFDAPPAAILWDTLEMVNAVGSKEMFSNIAKAMTTFIRTDGNNQEQAIKSDDIMFDLSPMEPVVGTAWTLEVYIRVRWPWLTFLGFILLLTIVFLVLTIHQSFKYKVAAWKSEPLALMYHGLESNKEDDQCFDNVGDMQKHSTKVKVRLQETESGLRLAESDA</sequence>
<protein>
    <submittedName>
        <fullName evidence="2">Uncharacterized protein</fullName>
    </submittedName>
</protein>
<feature type="transmembrane region" description="Helical" evidence="1">
    <location>
        <begin position="531"/>
        <end position="550"/>
    </location>
</feature>
<dbReference type="InterPro" id="IPR021514">
    <property type="entry name" value="DUF3176"/>
</dbReference>
<keyword evidence="1" id="KW-1133">Transmembrane helix</keyword>
<keyword evidence="1" id="KW-0472">Membrane</keyword>
<dbReference type="AlphaFoldDB" id="A0A163FV80"/>
<proteinExistence type="predicted"/>
<feature type="transmembrane region" description="Helical" evidence="1">
    <location>
        <begin position="51"/>
        <end position="75"/>
    </location>
</feature>
<keyword evidence="1" id="KW-0812">Transmembrane</keyword>
<keyword evidence="3" id="KW-1185">Reference proteome</keyword>
<evidence type="ECO:0000313" key="3">
    <source>
        <dbReference type="Proteomes" id="UP000076837"/>
    </source>
</evidence>